<evidence type="ECO:0000313" key="1">
    <source>
        <dbReference type="EMBL" id="CAG8753965.1"/>
    </source>
</evidence>
<keyword evidence="2" id="KW-1185">Reference proteome</keyword>
<dbReference type="EMBL" id="CAJVPW010044412">
    <property type="protein sequence ID" value="CAG8753965.1"/>
    <property type="molecule type" value="Genomic_DNA"/>
</dbReference>
<name>A0ACA9QK15_9GLOM</name>
<accession>A0ACA9QK15</accession>
<dbReference type="Proteomes" id="UP000789366">
    <property type="component" value="Unassembled WGS sequence"/>
</dbReference>
<gene>
    <name evidence="1" type="ORF">SPELUC_LOCUS14676</name>
</gene>
<reference evidence="1" key="1">
    <citation type="submission" date="2021-06" db="EMBL/GenBank/DDBJ databases">
        <authorList>
            <person name="Kallberg Y."/>
            <person name="Tangrot J."/>
            <person name="Rosling A."/>
        </authorList>
    </citation>
    <scope>NUCLEOTIDE SEQUENCE</scope>
    <source>
        <strain evidence="1">28 12/20/2015</strain>
    </source>
</reference>
<evidence type="ECO:0000313" key="2">
    <source>
        <dbReference type="Proteomes" id="UP000789366"/>
    </source>
</evidence>
<sequence>PSHSKQNSSGTLTKDNLKMVFCGSRMLIRQHVERWIVSSHLVP</sequence>
<comment type="caution">
    <text evidence="1">The sequence shown here is derived from an EMBL/GenBank/DDBJ whole genome shotgun (WGS) entry which is preliminary data.</text>
</comment>
<feature type="non-terminal residue" evidence="1">
    <location>
        <position position="1"/>
    </location>
</feature>
<proteinExistence type="predicted"/>
<protein>
    <submittedName>
        <fullName evidence="1">14191_t:CDS:1</fullName>
    </submittedName>
</protein>
<organism evidence="1 2">
    <name type="scientific">Cetraspora pellucida</name>
    <dbReference type="NCBI Taxonomy" id="1433469"/>
    <lineage>
        <taxon>Eukaryota</taxon>
        <taxon>Fungi</taxon>
        <taxon>Fungi incertae sedis</taxon>
        <taxon>Mucoromycota</taxon>
        <taxon>Glomeromycotina</taxon>
        <taxon>Glomeromycetes</taxon>
        <taxon>Diversisporales</taxon>
        <taxon>Gigasporaceae</taxon>
        <taxon>Cetraspora</taxon>
    </lineage>
</organism>